<dbReference type="SUPFAM" id="SSF53254">
    <property type="entry name" value="Phosphoglycerate mutase-like"/>
    <property type="match status" value="1"/>
</dbReference>
<evidence type="ECO:0000256" key="3">
    <source>
        <dbReference type="PIRSR" id="PIRSR613078-1"/>
    </source>
</evidence>
<sequence length="203" mass="23376">MMIYLTRHGQTEWNLAGRMQGRKNSSLTSLGEQQAEWLGERLVDVPFSKIISSSSGRTKQTAEKIRGNRKLDIIEKDEWREIHMGDWEGQLKEEILEQDGDAFRRFWEEPHTYITERGESFEDLIERVGNEIEKLASTKSPVLVVTHAVVLKGLLAYFRKKSIEDFWTGAFMHATALTIVEKQGDEWNVVLEGDTSHHKEVSS</sequence>
<organism evidence="5 6">
    <name type="scientific">Halobacillus locisalis</name>
    <dbReference type="NCBI Taxonomy" id="220753"/>
    <lineage>
        <taxon>Bacteria</taxon>
        <taxon>Bacillati</taxon>
        <taxon>Bacillota</taxon>
        <taxon>Bacilli</taxon>
        <taxon>Bacillales</taxon>
        <taxon>Bacillaceae</taxon>
        <taxon>Halobacillus</taxon>
    </lineage>
</organism>
<dbReference type="AlphaFoldDB" id="A0A838CRR6"/>
<protein>
    <submittedName>
        <fullName evidence="5">Histidine phosphatase family protein</fullName>
    </submittedName>
</protein>
<dbReference type="PANTHER" id="PTHR48100:SF1">
    <property type="entry name" value="HISTIDINE PHOSPHATASE FAMILY PROTEIN-RELATED"/>
    <property type="match status" value="1"/>
</dbReference>
<dbReference type="CDD" id="cd07067">
    <property type="entry name" value="HP_PGM_like"/>
    <property type="match status" value="1"/>
</dbReference>
<dbReference type="Proteomes" id="UP000571017">
    <property type="component" value="Unassembled WGS sequence"/>
</dbReference>
<comment type="caution">
    <text evidence="5">The sequence shown here is derived from an EMBL/GenBank/DDBJ whole genome shotgun (WGS) entry which is preliminary data.</text>
</comment>
<feature type="binding site" evidence="4">
    <location>
        <begin position="7"/>
        <end position="14"/>
    </location>
    <ligand>
        <name>substrate</name>
    </ligand>
</feature>
<dbReference type="InterPro" id="IPR029033">
    <property type="entry name" value="His_PPase_superfam"/>
</dbReference>
<dbReference type="InterPro" id="IPR013078">
    <property type="entry name" value="His_Pase_superF_clade-1"/>
</dbReference>
<accession>A0A838CRR6</accession>
<name>A0A838CRR6_9BACI</name>
<reference evidence="5 6" key="1">
    <citation type="journal article" date="2004" name="Extremophiles">
        <title>Halobacillus locisalis sp. nov., a halophilic bacterium isolated from a marine solar saltern of the Yellow Sea in Korea.</title>
        <authorList>
            <person name="Yoon J.H."/>
            <person name="Kang K.H."/>
            <person name="Oh T.K."/>
            <person name="Park Y.H."/>
        </authorList>
    </citation>
    <scope>NUCLEOTIDE SEQUENCE [LARGE SCALE GENOMIC DNA]</scope>
    <source>
        <strain evidence="5 6">KCTC 3788</strain>
    </source>
</reference>
<keyword evidence="2" id="KW-0413">Isomerase</keyword>
<evidence type="ECO:0000256" key="1">
    <source>
        <dbReference type="ARBA" id="ARBA00023152"/>
    </source>
</evidence>
<feature type="binding site" evidence="4">
    <location>
        <begin position="104"/>
        <end position="105"/>
    </location>
    <ligand>
        <name>substrate</name>
    </ligand>
</feature>
<feature type="active site" description="Proton donor/acceptor" evidence="3">
    <location>
        <position position="81"/>
    </location>
</feature>
<feature type="active site" description="Tele-phosphohistidine intermediate" evidence="3">
    <location>
        <position position="8"/>
    </location>
</feature>
<evidence type="ECO:0000313" key="5">
    <source>
        <dbReference type="EMBL" id="MBA2174767.1"/>
    </source>
</evidence>
<feature type="binding site" evidence="4">
    <location>
        <position position="92"/>
    </location>
    <ligand>
        <name>substrate</name>
    </ligand>
</feature>
<evidence type="ECO:0000256" key="4">
    <source>
        <dbReference type="PIRSR" id="PIRSR613078-2"/>
    </source>
</evidence>
<gene>
    <name evidence="5" type="ORF">H0266_07665</name>
</gene>
<keyword evidence="1" id="KW-0324">Glycolysis</keyword>
<dbReference type="Gene3D" id="3.40.50.1240">
    <property type="entry name" value="Phosphoglycerate mutase-like"/>
    <property type="match status" value="1"/>
</dbReference>
<evidence type="ECO:0000313" key="6">
    <source>
        <dbReference type="Proteomes" id="UP000571017"/>
    </source>
</evidence>
<dbReference type="PROSITE" id="PS00175">
    <property type="entry name" value="PG_MUTASE"/>
    <property type="match status" value="1"/>
</dbReference>
<proteinExistence type="predicted"/>
<dbReference type="InterPro" id="IPR050275">
    <property type="entry name" value="PGM_Phosphatase"/>
</dbReference>
<dbReference type="EMBL" id="JACEFG010000002">
    <property type="protein sequence ID" value="MBA2174767.1"/>
    <property type="molecule type" value="Genomic_DNA"/>
</dbReference>
<evidence type="ECO:0000256" key="2">
    <source>
        <dbReference type="ARBA" id="ARBA00023235"/>
    </source>
</evidence>
<dbReference type="InterPro" id="IPR001345">
    <property type="entry name" value="PG/BPGM_mutase_AS"/>
</dbReference>
<dbReference type="GO" id="GO:0016791">
    <property type="term" value="F:phosphatase activity"/>
    <property type="evidence" value="ECO:0007669"/>
    <property type="project" value="TreeGrafter"/>
</dbReference>
<dbReference type="GO" id="GO:0005737">
    <property type="term" value="C:cytoplasm"/>
    <property type="evidence" value="ECO:0007669"/>
    <property type="project" value="TreeGrafter"/>
</dbReference>
<dbReference type="PIRSF" id="PIRSF000709">
    <property type="entry name" value="6PFK_2-Ptase"/>
    <property type="match status" value="1"/>
</dbReference>
<dbReference type="Pfam" id="PF00300">
    <property type="entry name" value="His_Phos_1"/>
    <property type="match status" value="1"/>
</dbReference>
<dbReference type="PANTHER" id="PTHR48100">
    <property type="entry name" value="BROAD-SPECIFICITY PHOSPHATASE YOR283W-RELATED"/>
    <property type="match status" value="1"/>
</dbReference>
<keyword evidence="6" id="KW-1185">Reference proteome</keyword>
<dbReference type="SMART" id="SM00855">
    <property type="entry name" value="PGAM"/>
    <property type="match status" value="1"/>
</dbReference>
<feature type="binding site" evidence="4">
    <location>
        <position position="57"/>
    </location>
    <ligand>
        <name>substrate</name>
    </ligand>
</feature>